<name>A0A392TIU0_9FABA</name>
<comment type="caution">
    <text evidence="1">The sequence shown here is derived from an EMBL/GenBank/DDBJ whole genome shotgun (WGS) entry which is preliminary data.</text>
</comment>
<evidence type="ECO:0000313" key="1">
    <source>
        <dbReference type="EMBL" id="MCI60504.1"/>
    </source>
</evidence>
<organism evidence="1 2">
    <name type="scientific">Trifolium medium</name>
    <dbReference type="NCBI Taxonomy" id="97028"/>
    <lineage>
        <taxon>Eukaryota</taxon>
        <taxon>Viridiplantae</taxon>
        <taxon>Streptophyta</taxon>
        <taxon>Embryophyta</taxon>
        <taxon>Tracheophyta</taxon>
        <taxon>Spermatophyta</taxon>
        <taxon>Magnoliopsida</taxon>
        <taxon>eudicotyledons</taxon>
        <taxon>Gunneridae</taxon>
        <taxon>Pentapetalae</taxon>
        <taxon>rosids</taxon>
        <taxon>fabids</taxon>
        <taxon>Fabales</taxon>
        <taxon>Fabaceae</taxon>
        <taxon>Papilionoideae</taxon>
        <taxon>50 kb inversion clade</taxon>
        <taxon>NPAAA clade</taxon>
        <taxon>Hologalegina</taxon>
        <taxon>IRL clade</taxon>
        <taxon>Trifolieae</taxon>
        <taxon>Trifolium</taxon>
    </lineage>
</organism>
<dbReference type="EMBL" id="LXQA010582777">
    <property type="protein sequence ID" value="MCI60504.1"/>
    <property type="molecule type" value="Genomic_DNA"/>
</dbReference>
<evidence type="ECO:0000313" key="2">
    <source>
        <dbReference type="Proteomes" id="UP000265520"/>
    </source>
</evidence>
<reference evidence="1 2" key="1">
    <citation type="journal article" date="2018" name="Front. Plant Sci.">
        <title>Red Clover (Trifolium pratense) and Zigzag Clover (T. medium) - A Picture of Genomic Similarities and Differences.</title>
        <authorList>
            <person name="Dluhosova J."/>
            <person name="Istvanek J."/>
            <person name="Nedelnik J."/>
            <person name="Repkova J."/>
        </authorList>
    </citation>
    <scope>NUCLEOTIDE SEQUENCE [LARGE SCALE GENOMIC DNA]</scope>
    <source>
        <strain evidence="2">cv. 10/8</strain>
        <tissue evidence="1">Leaf</tissue>
    </source>
</reference>
<keyword evidence="2" id="KW-1185">Reference proteome</keyword>
<protein>
    <submittedName>
        <fullName evidence="1">Uncharacterized protein</fullName>
    </submittedName>
</protein>
<feature type="non-terminal residue" evidence="1">
    <location>
        <position position="1"/>
    </location>
</feature>
<proteinExistence type="predicted"/>
<dbReference type="Proteomes" id="UP000265520">
    <property type="component" value="Unassembled WGS sequence"/>
</dbReference>
<sequence length="53" mass="6029">VAVYAAGTEFDGHIYVEHNVYDVNRKVSESKCNGEDSEMEMVMRVITVMTLME</sequence>
<dbReference type="AlphaFoldDB" id="A0A392TIU0"/>
<accession>A0A392TIU0</accession>